<evidence type="ECO:0000256" key="1">
    <source>
        <dbReference type="SAM" id="MobiDB-lite"/>
    </source>
</evidence>
<gene>
    <name evidence="3" type="ORF">PG991_011982</name>
</gene>
<protein>
    <recommendedName>
        <fullName evidence="2">2EXR domain-containing protein</fullName>
    </recommendedName>
</protein>
<sequence>MSFTKFLELAPELRFKIWDEALRQEMEDRLILVHCATMRVIPHPSARSLVMNANHEPRNHARTFYYDVKLKVWTAEVGGLSVPSEIIEFTKTSSGRAYTRDTHPRSAHQGLVAAYLRLPVAVDRWMLQLRHELETSVRRLLATQSRQSGHRRPRRQGWIFVSSQHDRFALAGTTRTDSPSWNGNSIGLCEKAFLRDYVCGPTREAMQAPMGLPSPSALQCDGVVNNFQARHMADRLPQPVQTRIRHVGACFLYTGYMDTIPAGKDLLGPNKLVEWKKSGMDNGRLAFTCLCKNTKTCGNAADRGDDTTAQPESALEDGEDVKHQTSTGANEVHDG</sequence>
<dbReference type="InterPro" id="IPR045518">
    <property type="entry name" value="2EXR"/>
</dbReference>
<dbReference type="Pfam" id="PF20150">
    <property type="entry name" value="2EXR"/>
    <property type="match status" value="1"/>
</dbReference>
<proteinExistence type="predicted"/>
<feature type="region of interest" description="Disordered" evidence="1">
    <location>
        <begin position="300"/>
        <end position="335"/>
    </location>
</feature>
<evidence type="ECO:0000313" key="3">
    <source>
        <dbReference type="EMBL" id="KAK8009431.1"/>
    </source>
</evidence>
<dbReference type="EMBL" id="JAQQWI010000016">
    <property type="protein sequence ID" value="KAK8009431.1"/>
    <property type="molecule type" value="Genomic_DNA"/>
</dbReference>
<comment type="caution">
    <text evidence="3">The sequence shown here is derived from an EMBL/GenBank/DDBJ whole genome shotgun (WGS) entry which is preliminary data.</text>
</comment>
<evidence type="ECO:0000259" key="2">
    <source>
        <dbReference type="Pfam" id="PF20150"/>
    </source>
</evidence>
<accession>A0ABR1RFR3</accession>
<feature type="domain" description="2EXR" evidence="2">
    <location>
        <begin position="3"/>
        <end position="72"/>
    </location>
</feature>
<dbReference type="Proteomes" id="UP001396898">
    <property type="component" value="Unassembled WGS sequence"/>
</dbReference>
<reference evidence="3 4" key="1">
    <citation type="submission" date="2023-01" db="EMBL/GenBank/DDBJ databases">
        <title>Analysis of 21 Apiospora genomes using comparative genomics revels a genus with tremendous synthesis potential of carbohydrate active enzymes and secondary metabolites.</title>
        <authorList>
            <person name="Sorensen T."/>
        </authorList>
    </citation>
    <scope>NUCLEOTIDE SEQUENCE [LARGE SCALE GENOMIC DNA]</scope>
    <source>
        <strain evidence="3 4">CBS 20057</strain>
    </source>
</reference>
<organism evidence="3 4">
    <name type="scientific">Apiospora marii</name>
    <dbReference type="NCBI Taxonomy" id="335849"/>
    <lineage>
        <taxon>Eukaryota</taxon>
        <taxon>Fungi</taxon>
        <taxon>Dikarya</taxon>
        <taxon>Ascomycota</taxon>
        <taxon>Pezizomycotina</taxon>
        <taxon>Sordariomycetes</taxon>
        <taxon>Xylariomycetidae</taxon>
        <taxon>Amphisphaeriales</taxon>
        <taxon>Apiosporaceae</taxon>
        <taxon>Apiospora</taxon>
    </lineage>
</organism>
<keyword evidence="4" id="KW-1185">Reference proteome</keyword>
<evidence type="ECO:0000313" key="4">
    <source>
        <dbReference type="Proteomes" id="UP001396898"/>
    </source>
</evidence>
<name>A0ABR1RFR3_9PEZI</name>